<keyword evidence="4" id="KW-0175">Coiled coil</keyword>
<sequence>MASDIFSALADPTRRKILEMLADYDELPASEIHNQFQVSPQAISQHLKILREANLVHVEKRAQQRIYRINTEAMVQLEQWSQSMRQRWSRRLDALEAVLKAEMRKNANAQNEQEESE</sequence>
<keyword evidence="1" id="KW-0805">Transcription regulation</keyword>
<evidence type="ECO:0000259" key="5">
    <source>
        <dbReference type="PROSITE" id="PS50987"/>
    </source>
</evidence>
<gene>
    <name evidence="6" type="ORF">SD70_30800</name>
</gene>
<dbReference type="InterPro" id="IPR051081">
    <property type="entry name" value="HTH_MetalResp_TranReg"/>
</dbReference>
<dbReference type="PANTHER" id="PTHR33154">
    <property type="entry name" value="TRANSCRIPTIONAL REGULATOR, ARSR FAMILY"/>
    <property type="match status" value="1"/>
</dbReference>
<evidence type="ECO:0000256" key="2">
    <source>
        <dbReference type="ARBA" id="ARBA00023125"/>
    </source>
</evidence>
<accession>A0ABR5A9U2</accession>
<proteinExistence type="predicted"/>
<evidence type="ECO:0000256" key="3">
    <source>
        <dbReference type="ARBA" id="ARBA00023163"/>
    </source>
</evidence>
<dbReference type="Pfam" id="PF12840">
    <property type="entry name" value="HTH_20"/>
    <property type="match status" value="1"/>
</dbReference>
<keyword evidence="3" id="KW-0804">Transcription</keyword>
<dbReference type="CDD" id="cd00090">
    <property type="entry name" value="HTH_ARSR"/>
    <property type="match status" value="1"/>
</dbReference>
<dbReference type="PRINTS" id="PR00778">
    <property type="entry name" value="HTHARSR"/>
</dbReference>
<dbReference type="NCBIfam" id="NF033788">
    <property type="entry name" value="HTH_metalloreg"/>
    <property type="match status" value="1"/>
</dbReference>
<dbReference type="Gene3D" id="1.10.10.10">
    <property type="entry name" value="Winged helix-like DNA-binding domain superfamily/Winged helix DNA-binding domain"/>
    <property type="match status" value="1"/>
</dbReference>
<dbReference type="InterPro" id="IPR011991">
    <property type="entry name" value="ArsR-like_HTH"/>
</dbReference>
<dbReference type="Proteomes" id="UP000031967">
    <property type="component" value="Unassembled WGS sequence"/>
</dbReference>
<evidence type="ECO:0000256" key="4">
    <source>
        <dbReference type="SAM" id="Coils"/>
    </source>
</evidence>
<organism evidence="6 7">
    <name type="scientific">Gordoniibacillus kamchatkensis</name>
    <dbReference type="NCBI Taxonomy" id="1590651"/>
    <lineage>
        <taxon>Bacteria</taxon>
        <taxon>Bacillati</taxon>
        <taxon>Bacillota</taxon>
        <taxon>Bacilli</taxon>
        <taxon>Bacillales</taxon>
        <taxon>Paenibacillaceae</taxon>
        <taxon>Gordoniibacillus</taxon>
    </lineage>
</organism>
<dbReference type="PANTHER" id="PTHR33154:SF33">
    <property type="entry name" value="TRANSCRIPTIONAL REPRESSOR SDPR"/>
    <property type="match status" value="1"/>
</dbReference>
<dbReference type="RefSeq" id="WP_041052393.1">
    <property type="nucleotide sequence ID" value="NZ_JXAK01000097.1"/>
</dbReference>
<evidence type="ECO:0000313" key="7">
    <source>
        <dbReference type="Proteomes" id="UP000031967"/>
    </source>
</evidence>
<name>A0ABR5A9U2_9BACL</name>
<keyword evidence="7" id="KW-1185">Reference proteome</keyword>
<dbReference type="PROSITE" id="PS50987">
    <property type="entry name" value="HTH_ARSR_2"/>
    <property type="match status" value="1"/>
</dbReference>
<feature type="coiled-coil region" evidence="4">
    <location>
        <begin position="85"/>
        <end position="112"/>
    </location>
</feature>
<feature type="domain" description="HTH arsR-type" evidence="5">
    <location>
        <begin position="1"/>
        <end position="89"/>
    </location>
</feature>
<protein>
    <recommendedName>
        <fullName evidence="5">HTH arsR-type domain-containing protein</fullName>
    </recommendedName>
</protein>
<dbReference type="InterPro" id="IPR036388">
    <property type="entry name" value="WH-like_DNA-bd_sf"/>
</dbReference>
<dbReference type="InterPro" id="IPR036390">
    <property type="entry name" value="WH_DNA-bd_sf"/>
</dbReference>
<dbReference type="SMART" id="SM00418">
    <property type="entry name" value="HTH_ARSR"/>
    <property type="match status" value="1"/>
</dbReference>
<evidence type="ECO:0000256" key="1">
    <source>
        <dbReference type="ARBA" id="ARBA00023015"/>
    </source>
</evidence>
<comment type="caution">
    <text evidence="6">The sequence shown here is derived from an EMBL/GenBank/DDBJ whole genome shotgun (WGS) entry which is preliminary data.</text>
</comment>
<evidence type="ECO:0000313" key="6">
    <source>
        <dbReference type="EMBL" id="KIL37761.1"/>
    </source>
</evidence>
<dbReference type="SUPFAM" id="SSF46785">
    <property type="entry name" value="Winged helix' DNA-binding domain"/>
    <property type="match status" value="1"/>
</dbReference>
<dbReference type="EMBL" id="JXAK01000097">
    <property type="protein sequence ID" value="KIL37761.1"/>
    <property type="molecule type" value="Genomic_DNA"/>
</dbReference>
<reference evidence="6 7" key="1">
    <citation type="submission" date="2014-12" db="EMBL/GenBank/DDBJ databases">
        <title>Draft genome sequence of Paenibacillus kamchatkensis strain B-2647.</title>
        <authorList>
            <person name="Karlyshev A.V."/>
            <person name="Kudryashova E.B."/>
        </authorList>
    </citation>
    <scope>NUCLEOTIDE SEQUENCE [LARGE SCALE GENOMIC DNA]</scope>
    <source>
        <strain evidence="6 7">VKM B-2647</strain>
    </source>
</reference>
<keyword evidence="2" id="KW-0238">DNA-binding</keyword>
<dbReference type="InterPro" id="IPR001845">
    <property type="entry name" value="HTH_ArsR_DNA-bd_dom"/>
</dbReference>